<comment type="caution">
    <text evidence="2">The sequence shown here is derived from an EMBL/GenBank/DDBJ whole genome shotgun (WGS) entry which is preliminary data.</text>
</comment>
<reference evidence="2 3" key="1">
    <citation type="submission" date="2021-02" db="EMBL/GenBank/DDBJ databases">
        <title>Variation within the Batrachochytrium salamandrivorans European outbreak.</title>
        <authorList>
            <person name="Kelly M."/>
            <person name="Pasmans F."/>
            <person name="Shea T.P."/>
            <person name="Munoz J.F."/>
            <person name="Carranza S."/>
            <person name="Cuomo C.A."/>
            <person name="Martel A."/>
        </authorList>
    </citation>
    <scope>NUCLEOTIDE SEQUENCE [LARGE SCALE GENOMIC DNA]</scope>
    <source>
        <strain evidence="2 3">AMFP18/2</strain>
    </source>
</reference>
<dbReference type="EMBL" id="JAFCIX010000166">
    <property type="protein sequence ID" value="KAH6597070.1"/>
    <property type="molecule type" value="Genomic_DNA"/>
</dbReference>
<proteinExistence type="predicted"/>
<dbReference type="Proteomes" id="UP001648503">
    <property type="component" value="Unassembled WGS sequence"/>
</dbReference>
<evidence type="ECO:0000313" key="3">
    <source>
        <dbReference type="Proteomes" id="UP001648503"/>
    </source>
</evidence>
<evidence type="ECO:0000313" key="2">
    <source>
        <dbReference type="EMBL" id="KAH6597070.1"/>
    </source>
</evidence>
<accession>A0ABQ8FET7</accession>
<feature type="compositionally biased region" description="Polar residues" evidence="1">
    <location>
        <begin position="131"/>
        <end position="146"/>
    </location>
</feature>
<protein>
    <submittedName>
        <fullName evidence="2">Uncharacterized protein</fullName>
    </submittedName>
</protein>
<feature type="compositionally biased region" description="Basic and acidic residues" evidence="1">
    <location>
        <begin position="1"/>
        <end position="21"/>
    </location>
</feature>
<feature type="region of interest" description="Disordered" evidence="1">
    <location>
        <begin position="1"/>
        <end position="43"/>
    </location>
</feature>
<gene>
    <name evidence="2" type="ORF">BASA50_004702</name>
</gene>
<feature type="compositionally biased region" description="Polar residues" evidence="1">
    <location>
        <begin position="155"/>
        <end position="170"/>
    </location>
</feature>
<sequence>MVRGFDINKPKEPQDTQTQEHDNEDITTSNVGPEHDSPGFTDVFLGPDETSILKLVRQKRVRILHLDMLKRGSRRRLTRPEGATQSSSIWSDIKEKIKIPKGYFYRPKETLQSLSTWYLGSDTDKPKEPQDTQTQEQSDEVITTPNAGPEHDSSDSTGAATGSDEATNTDVHQEEENEGSTAEQTQAEVHREESPKPEETVQSPSKLAESAQEIMKLLKLPNLPNYPA</sequence>
<keyword evidence="3" id="KW-1185">Reference proteome</keyword>
<name>A0ABQ8FET7_9FUNG</name>
<evidence type="ECO:0000256" key="1">
    <source>
        <dbReference type="SAM" id="MobiDB-lite"/>
    </source>
</evidence>
<feature type="compositionally biased region" description="Basic and acidic residues" evidence="1">
    <location>
        <begin position="188"/>
        <end position="199"/>
    </location>
</feature>
<feature type="region of interest" description="Disordered" evidence="1">
    <location>
        <begin position="120"/>
        <end position="208"/>
    </location>
</feature>
<organism evidence="2 3">
    <name type="scientific">Batrachochytrium salamandrivorans</name>
    <dbReference type="NCBI Taxonomy" id="1357716"/>
    <lineage>
        <taxon>Eukaryota</taxon>
        <taxon>Fungi</taxon>
        <taxon>Fungi incertae sedis</taxon>
        <taxon>Chytridiomycota</taxon>
        <taxon>Chytridiomycota incertae sedis</taxon>
        <taxon>Chytridiomycetes</taxon>
        <taxon>Rhizophydiales</taxon>
        <taxon>Rhizophydiales incertae sedis</taxon>
        <taxon>Batrachochytrium</taxon>
    </lineage>
</organism>